<dbReference type="GO" id="GO:0005109">
    <property type="term" value="F:frizzled binding"/>
    <property type="evidence" value="ECO:0007669"/>
    <property type="project" value="TreeGrafter"/>
</dbReference>
<dbReference type="PANTHER" id="PTHR12027">
    <property type="entry name" value="WNT RELATED"/>
    <property type="match status" value="1"/>
</dbReference>
<evidence type="ECO:0000313" key="11">
    <source>
        <dbReference type="EMBL" id="CRK90869.1"/>
    </source>
</evidence>
<keyword evidence="8" id="KW-0325">Glycoprotein</keyword>
<dbReference type="PANTHER" id="PTHR12027:SF77">
    <property type="entry name" value="PROTEIN WNT-5"/>
    <property type="match status" value="1"/>
</dbReference>
<evidence type="ECO:0000256" key="10">
    <source>
        <dbReference type="RuleBase" id="RU003500"/>
    </source>
</evidence>
<evidence type="ECO:0000256" key="4">
    <source>
        <dbReference type="ARBA" id="ARBA00022525"/>
    </source>
</evidence>
<keyword evidence="7" id="KW-1015">Disulfide bond</keyword>
<keyword evidence="3 10" id="KW-0217">Developmental protein</keyword>
<dbReference type="PRINTS" id="PR01349">
    <property type="entry name" value="WNTPROTEIN"/>
</dbReference>
<evidence type="ECO:0000256" key="6">
    <source>
        <dbReference type="ARBA" id="ARBA00022687"/>
    </source>
</evidence>
<gene>
    <name evidence="11" type="primary">putative Protein Wnt-5</name>
    <name evidence="11" type="ORF">CLUMA_CG004559</name>
</gene>
<evidence type="ECO:0000256" key="9">
    <source>
        <dbReference type="ARBA" id="ARBA00023288"/>
    </source>
</evidence>
<dbReference type="Pfam" id="PF00110">
    <property type="entry name" value="wnt"/>
    <property type="match status" value="2"/>
</dbReference>
<dbReference type="GO" id="GO:0030182">
    <property type="term" value="P:neuron differentiation"/>
    <property type="evidence" value="ECO:0007669"/>
    <property type="project" value="TreeGrafter"/>
</dbReference>
<dbReference type="InterPro" id="IPR018161">
    <property type="entry name" value="Wnt_CS"/>
</dbReference>
<comment type="subcellular location">
    <subcellularLocation>
        <location evidence="1 10">Secreted</location>
        <location evidence="1 10">Extracellular space</location>
        <location evidence="1 10">Extracellular matrix</location>
    </subcellularLocation>
</comment>
<dbReference type="STRING" id="568069.A0A1J1HS74"/>
<evidence type="ECO:0000256" key="8">
    <source>
        <dbReference type="ARBA" id="ARBA00023180"/>
    </source>
</evidence>
<name>A0A1J1HS74_9DIPT</name>
<evidence type="ECO:0000256" key="3">
    <source>
        <dbReference type="ARBA" id="ARBA00022473"/>
    </source>
</evidence>
<dbReference type="GO" id="GO:0005125">
    <property type="term" value="F:cytokine activity"/>
    <property type="evidence" value="ECO:0007669"/>
    <property type="project" value="TreeGrafter"/>
</dbReference>
<keyword evidence="12" id="KW-1185">Reference proteome</keyword>
<accession>A0A1J1HS74</accession>
<dbReference type="PROSITE" id="PS00246">
    <property type="entry name" value="WNT1"/>
    <property type="match status" value="1"/>
</dbReference>
<protein>
    <recommendedName>
        <fullName evidence="10">Protein Wnt</fullName>
    </recommendedName>
</protein>
<keyword evidence="9" id="KW-0449">Lipoprotein</keyword>
<evidence type="ECO:0000256" key="5">
    <source>
        <dbReference type="ARBA" id="ARBA00022530"/>
    </source>
</evidence>
<evidence type="ECO:0000256" key="7">
    <source>
        <dbReference type="ARBA" id="ARBA00023157"/>
    </source>
</evidence>
<evidence type="ECO:0000313" key="12">
    <source>
        <dbReference type="Proteomes" id="UP000183832"/>
    </source>
</evidence>
<sequence>MPFQPLKHSLRRTPEMAFIHALAAATTASFIARACRDGQLASCGCSRSARPNQLHEDWTWGGCGDDLEFGYKFSQNFIDIREKERKRGARGLVTVPTKNEAMGNETSADNATTVSTTLNPEEQAKADDMLKLQQKITQELLNSNLKENERNELQEKINKEILNSKLFVSNAEENVGRKKGGRYKQSSVKARSLMNLHNNEAGRRAVIKKHRIICKCHGVSGSCSLVTCWQQLSTIREIGDFLREQYEQATQVKMNKRGRLQVKDPRYKVPTAVDLVYLDESPDWCRVNKQLQWPGNC</sequence>
<evidence type="ECO:0000256" key="1">
    <source>
        <dbReference type="ARBA" id="ARBA00004498"/>
    </source>
</evidence>
<dbReference type="OrthoDB" id="5945655at2759"/>
<dbReference type="AlphaFoldDB" id="A0A1J1HS74"/>
<organism evidence="11 12">
    <name type="scientific">Clunio marinus</name>
    <dbReference type="NCBI Taxonomy" id="568069"/>
    <lineage>
        <taxon>Eukaryota</taxon>
        <taxon>Metazoa</taxon>
        <taxon>Ecdysozoa</taxon>
        <taxon>Arthropoda</taxon>
        <taxon>Hexapoda</taxon>
        <taxon>Insecta</taxon>
        <taxon>Pterygota</taxon>
        <taxon>Neoptera</taxon>
        <taxon>Endopterygota</taxon>
        <taxon>Diptera</taxon>
        <taxon>Nematocera</taxon>
        <taxon>Chironomoidea</taxon>
        <taxon>Chironomidae</taxon>
        <taxon>Clunio</taxon>
    </lineage>
</organism>
<keyword evidence="6 10" id="KW-0879">Wnt signaling pathway</keyword>
<reference evidence="11 12" key="1">
    <citation type="submission" date="2015-04" db="EMBL/GenBank/DDBJ databases">
        <authorList>
            <person name="Syromyatnikov M.Y."/>
            <person name="Popov V.N."/>
        </authorList>
    </citation>
    <scope>NUCLEOTIDE SEQUENCE [LARGE SCALE GENOMIC DNA]</scope>
</reference>
<dbReference type="EMBL" id="CVRI01000020">
    <property type="protein sequence ID" value="CRK90869.1"/>
    <property type="molecule type" value="Genomic_DNA"/>
</dbReference>
<dbReference type="SMART" id="SM00097">
    <property type="entry name" value="WNT1"/>
    <property type="match status" value="1"/>
</dbReference>
<dbReference type="InterPro" id="IPR005817">
    <property type="entry name" value="Wnt"/>
</dbReference>
<dbReference type="GO" id="GO:0045165">
    <property type="term" value="P:cell fate commitment"/>
    <property type="evidence" value="ECO:0007669"/>
    <property type="project" value="TreeGrafter"/>
</dbReference>
<dbReference type="GO" id="GO:0060070">
    <property type="term" value="P:canonical Wnt signaling pathway"/>
    <property type="evidence" value="ECO:0007669"/>
    <property type="project" value="TreeGrafter"/>
</dbReference>
<comment type="function">
    <text evidence="10">Ligand for members of the frizzled family of seven transmembrane receptors.</text>
</comment>
<evidence type="ECO:0000256" key="2">
    <source>
        <dbReference type="ARBA" id="ARBA00005683"/>
    </source>
</evidence>
<proteinExistence type="inferred from homology"/>
<comment type="similarity">
    <text evidence="2 10">Belongs to the Wnt family.</text>
</comment>
<keyword evidence="5" id="KW-0272">Extracellular matrix</keyword>
<dbReference type="GO" id="GO:0005615">
    <property type="term" value="C:extracellular space"/>
    <property type="evidence" value="ECO:0007669"/>
    <property type="project" value="TreeGrafter"/>
</dbReference>
<dbReference type="Proteomes" id="UP000183832">
    <property type="component" value="Unassembled WGS sequence"/>
</dbReference>
<keyword evidence="4" id="KW-0964">Secreted</keyword>